<keyword evidence="3" id="KW-1185">Reference proteome</keyword>
<feature type="transmembrane region" description="Helical" evidence="1">
    <location>
        <begin position="95"/>
        <end position="114"/>
    </location>
</feature>
<reference evidence="2 3" key="1">
    <citation type="submission" date="2024-09" db="EMBL/GenBank/DDBJ databases">
        <title>Chromosome-scale assembly of Riccia sorocarpa.</title>
        <authorList>
            <person name="Paukszto L."/>
        </authorList>
    </citation>
    <scope>NUCLEOTIDE SEQUENCE [LARGE SCALE GENOMIC DNA]</scope>
    <source>
        <strain evidence="2">LP-2024</strain>
        <tissue evidence="2">Aerial parts of the thallus</tissue>
    </source>
</reference>
<dbReference type="Pfam" id="PF12046">
    <property type="entry name" value="CCB1"/>
    <property type="match status" value="1"/>
</dbReference>
<evidence type="ECO:0000256" key="1">
    <source>
        <dbReference type="SAM" id="Phobius"/>
    </source>
</evidence>
<keyword evidence="1" id="KW-1133">Transmembrane helix</keyword>
<dbReference type="AlphaFoldDB" id="A0ABD3H8G9"/>
<dbReference type="InterPro" id="IPR021919">
    <property type="entry name" value="CCB1"/>
</dbReference>
<sequence>MVVTMASCKLQLPFSLDRFTSNSVGSDSCFFLPPLSSNKCKTSRVVGKHKLALRCLSEGQRETGVFGPNVDIPHCSEQRIADDERMDSTSSGGEFSLFSAAAAPMLILPALADNGGYSQASYYTSLGLFVISVPGVWSLVKRSTKSKIVRKTFVVPGPTAENGKAPSRLAGEITSSLTRNNFSITERGDVVTFEGTMVPSRGQAAFLSFCTAISLGCVALVLTITSPEIGSNWYFLTFLSPLAGLYYWTKASRKEEIKVKMVVADDETSTDVILQGDDEQIDRLRREVGLMEKGMVYVKGIFEQ</sequence>
<feature type="transmembrane region" description="Helical" evidence="1">
    <location>
        <begin position="120"/>
        <end position="140"/>
    </location>
</feature>
<dbReference type="PANTHER" id="PTHR35302:SF1">
    <property type="entry name" value="PROTEIN COFACTOR ASSEMBLY OF COMPLEX C SUBUNIT B CCB1, CHLOROPLASTIC"/>
    <property type="match status" value="1"/>
</dbReference>
<proteinExistence type="predicted"/>
<evidence type="ECO:0000313" key="3">
    <source>
        <dbReference type="Proteomes" id="UP001633002"/>
    </source>
</evidence>
<comment type="caution">
    <text evidence="2">The sequence shown here is derived from an EMBL/GenBank/DDBJ whole genome shotgun (WGS) entry which is preliminary data.</text>
</comment>
<keyword evidence="1" id="KW-0472">Membrane</keyword>
<dbReference type="Proteomes" id="UP001633002">
    <property type="component" value="Unassembled WGS sequence"/>
</dbReference>
<evidence type="ECO:0000313" key="2">
    <source>
        <dbReference type="EMBL" id="KAL3687593.1"/>
    </source>
</evidence>
<gene>
    <name evidence="2" type="ORF">R1sor_013902</name>
</gene>
<feature type="transmembrane region" description="Helical" evidence="1">
    <location>
        <begin position="204"/>
        <end position="225"/>
    </location>
</feature>
<dbReference type="EMBL" id="JBJQOH010000004">
    <property type="protein sequence ID" value="KAL3687593.1"/>
    <property type="molecule type" value="Genomic_DNA"/>
</dbReference>
<feature type="transmembrane region" description="Helical" evidence="1">
    <location>
        <begin position="231"/>
        <end position="248"/>
    </location>
</feature>
<organism evidence="2 3">
    <name type="scientific">Riccia sorocarpa</name>
    <dbReference type="NCBI Taxonomy" id="122646"/>
    <lineage>
        <taxon>Eukaryota</taxon>
        <taxon>Viridiplantae</taxon>
        <taxon>Streptophyta</taxon>
        <taxon>Embryophyta</taxon>
        <taxon>Marchantiophyta</taxon>
        <taxon>Marchantiopsida</taxon>
        <taxon>Marchantiidae</taxon>
        <taxon>Marchantiales</taxon>
        <taxon>Ricciaceae</taxon>
        <taxon>Riccia</taxon>
    </lineage>
</organism>
<protein>
    <submittedName>
        <fullName evidence="2">Uncharacterized protein</fullName>
    </submittedName>
</protein>
<accession>A0ABD3H8G9</accession>
<keyword evidence="1" id="KW-0812">Transmembrane</keyword>
<name>A0ABD3H8G9_9MARC</name>
<dbReference type="PANTHER" id="PTHR35302">
    <property type="match status" value="1"/>
</dbReference>